<dbReference type="EMBL" id="JBHSDH010000013">
    <property type="protein sequence ID" value="MFC4291708.1"/>
    <property type="molecule type" value="Genomic_DNA"/>
</dbReference>
<organism evidence="2 3">
    <name type="scientific">Sphingorhabdus arenilitoris</name>
    <dbReference type="NCBI Taxonomy" id="1490041"/>
    <lineage>
        <taxon>Bacteria</taxon>
        <taxon>Pseudomonadati</taxon>
        <taxon>Pseudomonadota</taxon>
        <taxon>Alphaproteobacteria</taxon>
        <taxon>Sphingomonadales</taxon>
        <taxon>Sphingomonadaceae</taxon>
        <taxon>Sphingorhabdus</taxon>
    </lineage>
</organism>
<evidence type="ECO:0000313" key="2">
    <source>
        <dbReference type="EMBL" id="MFC4291708.1"/>
    </source>
</evidence>
<dbReference type="Proteomes" id="UP001595887">
    <property type="component" value="Unassembled WGS sequence"/>
</dbReference>
<evidence type="ECO:0000313" key="3">
    <source>
        <dbReference type="Proteomes" id="UP001595887"/>
    </source>
</evidence>
<proteinExistence type="predicted"/>
<feature type="domain" description="DUF6969" evidence="1">
    <location>
        <begin position="5"/>
        <end position="206"/>
    </location>
</feature>
<protein>
    <submittedName>
        <fullName evidence="2">DUF6969 family protein</fullName>
    </submittedName>
</protein>
<name>A0ABV8RE69_9SPHN</name>
<dbReference type="Pfam" id="PF22308">
    <property type="entry name" value="DUF6969"/>
    <property type="match status" value="1"/>
</dbReference>
<sequence length="218" mass="25084">MNQVDAAHIVIETIMAMVKDGRPLMKRVLPDDEVHWWEHYPKADARDKHTKSRWYYHVHAPGDRDPEEHGHFHLFLHLSQLDDGVTPIISPQKKGDTDPVQTTHVAALAIDHNGIPRQWFTTNRWVTEEYLFPAETMIAHLDRYNVDETEEDSIVNRFVTAMVALYRDEISQLLMQRDQKLKEIGAGPDNPLLFEKGNDVLSACDIDLDAKLESLGIE</sequence>
<accession>A0ABV8RE69</accession>
<dbReference type="InterPro" id="IPR054242">
    <property type="entry name" value="DUF6969"/>
</dbReference>
<keyword evidence="3" id="KW-1185">Reference proteome</keyword>
<comment type="caution">
    <text evidence="2">The sequence shown here is derived from an EMBL/GenBank/DDBJ whole genome shotgun (WGS) entry which is preliminary data.</text>
</comment>
<dbReference type="RefSeq" id="WP_381424912.1">
    <property type="nucleotide sequence ID" value="NZ_JBHSDH010000013.1"/>
</dbReference>
<reference evidence="3" key="1">
    <citation type="journal article" date="2019" name="Int. J. Syst. Evol. Microbiol.">
        <title>The Global Catalogue of Microorganisms (GCM) 10K type strain sequencing project: providing services to taxonomists for standard genome sequencing and annotation.</title>
        <authorList>
            <consortium name="The Broad Institute Genomics Platform"/>
            <consortium name="The Broad Institute Genome Sequencing Center for Infectious Disease"/>
            <person name="Wu L."/>
            <person name="Ma J."/>
        </authorList>
    </citation>
    <scope>NUCLEOTIDE SEQUENCE [LARGE SCALE GENOMIC DNA]</scope>
    <source>
        <strain evidence="3">CECT 8531</strain>
    </source>
</reference>
<evidence type="ECO:0000259" key="1">
    <source>
        <dbReference type="Pfam" id="PF22308"/>
    </source>
</evidence>
<gene>
    <name evidence="2" type="ORF">ACFOWX_04680</name>
</gene>